<evidence type="ECO:0000313" key="7">
    <source>
        <dbReference type="Proteomes" id="UP000322983"/>
    </source>
</evidence>
<dbReference type="PRINTS" id="PR01250">
    <property type="entry name" value="RIBOSOMALL34"/>
</dbReference>
<evidence type="ECO:0000256" key="3">
    <source>
        <dbReference type="ARBA" id="ARBA00023274"/>
    </source>
</evidence>
<dbReference type="HAMAP" id="MF_00349">
    <property type="entry name" value="Ribosomal_eL34"/>
    <property type="match status" value="1"/>
</dbReference>
<dbReference type="AlphaFoldDB" id="A0A510E3P0"/>
<dbReference type="GO" id="GO:1990904">
    <property type="term" value="C:ribonucleoprotein complex"/>
    <property type="evidence" value="ECO:0007669"/>
    <property type="project" value="UniProtKB-KW"/>
</dbReference>
<gene>
    <name evidence="4" type="primary">rpl34e</name>
    <name evidence="5" type="ORF">IC006_1689</name>
    <name evidence="6" type="ORF">IC007_1667</name>
</gene>
<accession>A0A510DW06</accession>
<dbReference type="InterPro" id="IPR047868">
    <property type="entry name" value="Ribosomal_L34e_arc-type"/>
</dbReference>
<reference evidence="8" key="1">
    <citation type="submission" date="2018-09" db="EMBL/GenBank/DDBJ databases">
        <title>Complete Genome Sequencing of Sulfolobus sp. JCM 16834.</title>
        <authorList>
            <person name="Kato S."/>
            <person name="Itoh T."/>
            <person name="Ohkuma M."/>
        </authorList>
    </citation>
    <scope>NUCLEOTIDE SEQUENCE [LARGE SCALE GENOMIC DNA]</scope>
    <source>
        <strain evidence="8">IC-007</strain>
    </source>
</reference>
<protein>
    <recommendedName>
        <fullName evidence="4">Large ribosomal subunit protein eL34</fullName>
    </recommendedName>
</protein>
<dbReference type="Pfam" id="PF01199">
    <property type="entry name" value="Ribosomal_L34e"/>
    <property type="match status" value="1"/>
</dbReference>
<evidence type="ECO:0000256" key="1">
    <source>
        <dbReference type="ARBA" id="ARBA00009875"/>
    </source>
</evidence>
<dbReference type="EMBL" id="AP018930">
    <property type="protein sequence ID" value="BBG27135.1"/>
    <property type="molecule type" value="Genomic_DNA"/>
</dbReference>
<evidence type="ECO:0000313" key="5">
    <source>
        <dbReference type="EMBL" id="BBG24377.1"/>
    </source>
</evidence>
<name>A0A510E3P0_9CREN</name>
<proteinExistence type="inferred from homology"/>
<dbReference type="Gene3D" id="6.20.340.10">
    <property type="match status" value="1"/>
</dbReference>
<comment type="similarity">
    <text evidence="1 4">Belongs to the eukaryotic ribosomal protein eL34 family.</text>
</comment>
<dbReference type="NCBIfam" id="NF003143">
    <property type="entry name" value="PRK04059.1"/>
    <property type="match status" value="1"/>
</dbReference>
<evidence type="ECO:0000256" key="4">
    <source>
        <dbReference type="HAMAP-Rule" id="MF_00349"/>
    </source>
</evidence>
<dbReference type="Proteomes" id="UP000322983">
    <property type="component" value="Chromosome"/>
</dbReference>
<dbReference type="Proteomes" id="UP000325030">
    <property type="component" value="Chromosome"/>
</dbReference>
<dbReference type="OrthoDB" id="43096at2157"/>
<evidence type="ECO:0000313" key="8">
    <source>
        <dbReference type="Proteomes" id="UP000325030"/>
    </source>
</evidence>
<dbReference type="GO" id="GO:0006412">
    <property type="term" value="P:translation"/>
    <property type="evidence" value="ECO:0007669"/>
    <property type="project" value="UniProtKB-UniRule"/>
</dbReference>
<evidence type="ECO:0000256" key="2">
    <source>
        <dbReference type="ARBA" id="ARBA00022980"/>
    </source>
</evidence>
<reference evidence="6 7" key="2">
    <citation type="journal article" date="2020" name="Int. J. Syst. Evol. Microbiol.">
        <title>Sulfuracidifex tepidarius gen. nov., sp. nov. and transfer of Sulfolobus metallicus Huber and Stetter 1992 to the genus Sulfuracidifex as Sulfuracidifex metallicus comb. nov.</title>
        <authorList>
            <person name="Itoh T."/>
            <person name="Miura T."/>
            <person name="Sakai H.D."/>
            <person name="Kato S."/>
            <person name="Ohkuma M."/>
            <person name="Takashina T."/>
        </authorList>
    </citation>
    <scope>NUCLEOTIDE SEQUENCE</scope>
    <source>
        <strain evidence="5 7">IC-006</strain>
        <strain evidence="6">IC-007</strain>
    </source>
</reference>
<dbReference type="EMBL" id="AP018929">
    <property type="protein sequence ID" value="BBG24377.1"/>
    <property type="molecule type" value="Genomic_DNA"/>
</dbReference>
<dbReference type="RefSeq" id="WP_054844970.1">
    <property type="nucleotide sequence ID" value="NZ_AP018929.1"/>
</dbReference>
<keyword evidence="2 4" id="KW-0689">Ribosomal protein</keyword>
<keyword evidence="7" id="KW-1185">Reference proteome</keyword>
<accession>A0A510E3P0</accession>
<sequence>MPKPFLRSRSLSRKRVKLPSGNIATHYEDKRNSSSTCHFCGKPLHGAKTNKLSKFSKSERRPSRPFAGVLCHSCLERLIKQTSRGSL</sequence>
<dbReference type="KEGG" id="step:IC006_1689"/>
<keyword evidence="3 4" id="KW-0687">Ribonucleoprotein</keyword>
<dbReference type="InterPro" id="IPR008195">
    <property type="entry name" value="Ribosomal_eL34"/>
</dbReference>
<dbReference type="InterPro" id="IPR038562">
    <property type="entry name" value="Ribosomal_eL34_C_sf"/>
</dbReference>
<evidence type="ECO:0000313" key="6">
    <source>
        <dbReference type="EMBL" id="BBG27135.1"/>
    </source>
</evidence>
<dbReference type="GeneID" id="41718003"/>
<dbReference type="STRING" id="1294262.GCA_001316085_00333"/>
<organism evidence="6 8">
    <name type="scientific">Sulfuracidifex tepidarius</name>
    <dbReference type="NCBI Taxonomy" id="1294262"/>
    <lineage>
        <taxon>Archaea</taxon>
        <taxon>Thermoproteota</taxon>
        <taxon>Thermoprotei</taxon>
        <taxon>Sulfolobales</taxon>
        <taxon>Sulfolobaceae</taxon>
        <taxon>Sulfuracidifex</taxon>
    </lineage>
</organism>
<dbReference type="GO" id="GO:0003735">
    <property type="term" value="F:structural constituent of ribosome"/>
    <property type="evidence" value="ECO:0007669"/>
    <property type="project" value="InterPro"/>
</dbReference>
<dbReference type="GO" id="GO:0005840">
    <property type="term" value="C:ribosome"/>
    <property type="evidence" value="ECO:0007669"/>
    <property type="project" value="UniProtKB-KW"/>
</dbReference>